<feature type="compositionally biased region" description="Polar residues" evidence="1">
    <location>
        <begin position="218"/>
        <end position="236"/>
    </location>
</feature>
<feature type="compositionally biased region" description="Polar residues" evidence="1">
    <location>
        <begin position="379"/>
        <end position="398"/>
    </location>
</feature>
<proteinExistence type="predicted"/>
<dbReference type="PANTHER" id="PTHR36723">
    <property type="entry name" value="F22C12.19"/>
    <property type="match status" value="1"/>
</dbReference>
<feature type="region of interest" description="Disordered" evidence="1">
    <location>
        <begin position="373"/>
        <end position="404"/>
    </location>
</feature>
<gene>
    <name evidence="2" type="ORF">RJT34_02872</name>
</gene>
<name>A0AAN9KL19_CLITE</name>
<dbReference type="PANTHER" id="PTHR36723:SF1">
    <property type="entry name" value="F22C12.19"/>
    <property type="match status" value="1"/>
</dbReference>
<feature type="compositionally biased region" description="Low complexity" evidence="1">
    <location>
        <begin position="469"/>
        <end position="484"/>
    </location>
</feature>
<feature type="compositionally biased region" description="Polar residues" evidence="1">
    <location>
        <begin position="656"/>
        <end position="666"/>
    </location>
</feature>
<feature type="region of interest" description="Disordered" evidence="1">
    <location>
        <begin position="147"/>
        <end position="248"/>
    </location>
</feature>
<dbReference type="Proteomes" id="UP001359559">
    <property type="component" value="Unassembled WGS sequence"/>
</dbReference>
<feature type="region of interest" description="Disordered" evidence="1">
    <location>
        <begin position="465"/>
        <end position="485"/>
    </location>
</feature>
<feature type="compositionally biased region" description="Polar residues" evidence="1">
    <location>
        <begin position="675"/>
        <end position="684"/>
    </location>
</feature>
<dbReference type="AlphaFoldDB" id="A0AAN9KL19"/>
<feature type="compositionally biased region" description="Polar residues" evidence="1">
    <location>
        <begin position="178"/>
        <end position="200"/>
    </location>
</feature>
<keyword evidence="3" id="KW-1185">Reference proteome</keyword>
<evidence type="ECO:0000256" key="1">
    <source>
        <dbReference type="SAM" id="MobiDB-lite"/>
    </source>
</evidence>
<accession>A0AAN9KL19</accession>
<comment type="caution">
    <text evidence="2">The sequence shown here is derived from an EMBL/GenBank/DDBJ whole genome shotgun (WGS) entry which is preliminary data.</text>
</comment>
<protein>
    <submittedName>
        <fullName evidence="2">Uncharacterized protein</fullName>
    </submittedName>
</protein>
<dbReference type="EMBL" id="JAYKXN010000001">
    <property type="protein sequence ID" value="KAK7318173.1"/>
    <property type="molecule type" value="Genomic_DNA"/>
</dbReference>
<evidence type="ECO:0000313" key="3">
    <source>
        <dbReference type="Proteomes" id="UP001359559"/>
    </source>
</evidence>
<reference evidence="2 3" key="1">
    <citation type="submission" date="2024-01" db="EMBL/GenBank/DDBJ databases">
        <title>The genomes of 5 underutilized Papilionoideae crops provide insights into root nodulation and disease resistance.</title>
        <authorList>
            <person name="Yuan L."/>
        </authorList>
    </citation>
    <scope>NUCLEOTIDE SEQUENCE [LARGE SCALE GENOMIC DNA]</scope>
    <source>
        <strain evidence="2">LY-2023</strain>
        <tissue evidence="2">Leaf</tissue>
    </source>
</reference>
<organism evidence="2 3">
    <name type="scientific">Clitoria ternatea</name>
    <name type="common">Butterfly pea</name>
    <dbReference type="NCBI Taxonomy" id="43366"/>
    <lineage>
        <taxon>Eukaryota</taxon>
        <taxon>Viridiplantae</taxon>
        <taxon>Streptophyta</taxon>
        <taxon>Embryophyta</taxon>
        <taxon>Tracheophyta</taxon>
        <taxon>Spermatophyta</taxon>
        <taxon>Magnoliopsida</taxon>
        <taxon>eudicotyledons</taxon>
        <taxon>Gunneridae</taxon>
        <taxon>Pentapetalae</taxon>
        <taxon>rosids</taxon>
        <taxon>fabids</taxon>
        <taxon>Fabales</taxon>
        <taxon>Fabaceae</taxon>
        <taxon>Papilionoideae</taxon>
        <taxon>50 kb inversion clade</taxon>
        <taxon>NPAAA clade</taxon>
        <taxon>indigoferoid/millettioid clade</taxon>
        <taxon>Phaseoleae</taxon>
        <taxon>Clitoria</taxon>
    </lineage>
</organism>
<feature type="region of interest" description="Disordered" evidence="1">
    <location>
        <begin position="648"/>
        <end position="714"/>
    </location>
</feature>
<feature type="compositionally biased region" description="Basic and acidic residues" evidence="1">
    <location>
        <begin position="686"/>
        <end position="696"/>
    </location>
</feature>
<evidence type="ECO:0000313" key="2">
    <source>
        <dbReference type="EMBL" id="KAK7318173.1"/>
    </source>
</evidence>
<sequence>MLMTLPVRSEQRVQQWLGLSHSIHFYVFLHNLQQPQHAPFSPNTLSFLLSLLAPPCEPIKGLGFFTLSMDAVDVAPTPKLMGSEGFARAKEVIVAHSNSIDCCTSRLIQNDVANIKTGAEFHSCNKYVETQHSKNSSQLLHLKGEELSKNTSGGNGKNCPVNTSKLENVPLQRKTAKSNRSNSSCLKKPRMSQSEDSMSPNGIEESKDISDKLGSLNLKCTSPEKSQLPKQKSNASKRSDKRNFKVPSAKAKFESSSMKLGASIFSSTCGGNNFFGLYGLKHDFHDVTKLMDEPPLDELLKGTFDCPTLSKDKGKKTSNANESFMSSVRKASSILHSPRPIQSQNTTEMDCSSNVKMSSCQLSSVCAVESVGNGDKEQSCTTDMPSSQKDPCSETESPASPLDFPLCQPKDVLERIALHPFRDLESLLFDVSKLSVSTKNNNDQRSGKQVSRRLSLPAFPWSHAFGGHSRTNSDTSKSSTSRSSCQGKWRRIGVIGRSPDTDRSCFTNIDSFSYDQSLVPSSSSSDKQNFPSVFATLPLHQLDSSSSVSCSKDSQVKAEFGGQVDTKDNDERCPRILTAAQTLCEMATHSPRQSSDGIFRWQRKTSHKPMKMSYSKSNEKLEEMSSRPISMIGSDVGARSVEQIMPSKKPRVSIAENKNSGHSNNVKKGPHAWPTTKSSRSLPSKQVRDSIMESKRTNASILKQHSMMPPPARDLDKAFDGQQQVGKLVLMDWKRGRDNTD</sequence>